<organism evidence="2">
    <name type="scientific">Picea sitchensis</name>
    <name type="common">Sitka spruce</name>
    <name type="synonym">Pinus sitchensis</name>
    <dbReference type="NCBI Taxonomy" id="3332"/>
    <lineage>
        <taxon>Eukaryota</taxon>
        <taxon>Viridiplantae</taxon>
        <taxon>Streptophyta</taxon>
        <taxon>Embryophyta</taxon>
        <taxon>Tracheophyta</taxon>
        <taxon>Spermatophyta</taxon>
        <taxon>Pinopsida</taxon>
        <taxon>Pinidae</taxon>
        <taxon>Conifers I</taxon>
        <taxon>Pinales</taxon>
        <taxon>Pinaceae</taxon>
        <taxon>Picea</taxon>
    </lineage>
</organism>
<evidence type="ECO:0000313" key="2">
    <source>
        <dbReference type="EMBL" id="ADE76757.1"/>
    </source>
</evidence>
<dbReference type="InterPro" id="IPR008390">
    <property type="entry name" value="AWPM-19"/>
</dbReference>
<reference evidence="2" key="1">
    <citation type="submission" date="2010-04" db="EMBL/GenBank/DDBJ databases">
        <authorList>
            <person name="Reid K.E."/>
            <person name="Liao N."/>
            <person name="Chan S."/>
            <person name="Docking R."/>
            <person name="Taylor G."/>
            <person name="Moore R."/>
            <person name="Mayo M."/>
            <person name="Munro S."/>
            <person name="King J."/>
            <person name="Yanchuk A."/>
            <person name="Holt R."/>
            <person name="Jones S."/>
            <person name="Marra M."/>
            <person name="Ritland C.E."/>
            <person name="Ritland K."/>
            <person name="Bohlmann J."/>
        </authorList>
    </citation>
    <scope>NUCLEOTIDE SEQUENCE</scope>
    <source>
        <tissue evidence="2">Bud</tissue>
    </source>
</reference>
<feature type="transmembrane region" description="Helical" evidence="1">
    <location>
        <begin position="117"/>
        <end position="137"/>
    </location>
</feature>
<feature type="transmembrane region" description="Helical" evidence="1">
    <location>
        <begin position="52"/>
        <end position="71"/>
    </location>
</feature>
<accession>D5AB38</accession>
<keyword evidence="1" id="KW-0812">Transmembrane</keyword>
<evidence type="ECO:0000256" key="1">
    <source>
        <dbReference type="SAM" id="Phobius"/>
    </source>
</evidence>
<dbReference type="AlphaFoldDB" id="D5AB38"/>
<sequence length="173" mass="18570">MARTVGRTVAGPLLLLNFAMYLIVLALAGWALNKFINGESHPYLAGNTATQYFCLFSLLAGTVGIASMFSGGYHLRAWRNDSLAAAASTALIAWLLTVLAFGLACKEIHIGHRGRRLKTLEAFIIILTFTQLLYLLLLHAGLVSSKYGPGYRDSEYTGGATAEPHLKASAPAV</sequence>
<keyword evidence="1" id="KW-0472">Membrane</keyword>
<proteinExistence type="evidence at transcript level"/>
<dbReference type="EMBL" id="BT123437">
    <property type="protein sequence ID" value="ADE76757.1"/>
    <property type="molecule type" value="mRNA"/>
</dbReference>
<name>D5AB38_PICSI</name>
<keyword evidence="1" id="KW-1133">Transmembrane helix</keyword>
<feature type="transmembrane region" description="Helical" evidence="1">
    <location>
        <begin position="83"/>
        <end position="105"/>
    </location>
</feature>
<feature type="transmembrane region" description="Helical" evidence="1">
    <location>
        <begin position="12"/>
        <end position="32"/>
    </location>
</feature>
<dbReference type="Pfam" id="PF05512">
    <property type="entry name" value="AWPM-19"/>
    <property type="match status" value="1"/>
</dbReference>
<dbReference type="PANTHER" id="PTHR33294">
    <property type="entry name" value="AWPM-19-LIKE FAMILY PROTEIN"/>
    <property type="match status" value="1"/>
</dbReference>
<dbReference type="PANTHER" id="PTHR33294:SF5">
    <property type="entry name" value="AWPM-19-LIKE FAMILY PROTEIN"/>
    <property type="match status" value="1"/>
</dbReference>
<protein>
    <submittedName>
        <fullName evidence="2">Uncharacterized protein</fullName>
    </submittedName>
</protein>